<accession>A0ABS1CIM7</accession>
<evidence type="ECO:0000313" key="3">
    <source>
        <dbReference type="Proteomes" id="UP000748752"/>
    </source>
</evidence>
<dbReference type="InterPro" id="IPR041705">
    <property type="entry name" value="PIN_Sll0205"/>
</dbReference>
<dbReference type="InterPro" id="IPR029060">
    <property type="entry name" value="PIN-like_dom_sf"/>
</dbReference>
<proteinExistence type="predicted"/>
<dbReference type="Proteomes" id="UP000748752">
    <property type="component" value="Unassembled WGS sequence"/>
</dbReference>
<organism evidence="2 3">
    <name type="scientific">Thiohalocapsa halophila</name>
    <dbReference type="NCBI Taxonomy" id="69359"/>
    <lineage>
        <taxon>Bacteria</taxon>
        <taxon>Pseudomonadati</taxon>
        <taxon>Pseudomonadota</taxon>
        <taxon>Gammaproteobacteria</taxon>
        <taxon>Chromatiales</taxon>
        <taxon>Chromatiaceae</taxon>
        <taxon>Thiohalocapsa</taxon>
    </lineage>
</organism>
<evidence type="ECO:0000259" key="1">
    <source>
        <dbReference type="Pfam" id="PF01850"/>
    </source>
</evidence>
<dbReference type="PANTHER" id="PTHR36173">
    <property type="entry name" value="RIBONUCLEASE VAPC16-RELATED"/>
    <property type="match status" value="1"/>
</dbReference>
<dbReference type="CDD" id="cd09872">
    <property type="entry name" value="PIN_Sll0205-like"/>
    <property type="match status" value="1"/>
</dbReference>
<keyword evidence="3" id="KW-1185">Reference proteome</keyword>
<sequence length="130" mass="14399">MKVIADTCTFLWLASAEEMLSINARALMEDSGNMLLLSAASVWEIGVKHALGRLRLPNDLPPAEFIPEARSRNGMDTLPITEADALQLPKLPRIHQDPFDRILICQAIANQAVIVTPDPLIARYPVSVQW</sequence>
<name>A0ABS1CIM7_9GAMM</name>
<dbReference type="InterPro" id="IPR052919">
    <property type="entry name" value="TA_system_RNase"/>
</dbReference>
<protein>
    <recommendedName>
        <fullName evidence="1">PIN domain-containing protein</fullName>
    </recommendedName>
</protein>
<dbReference type="InterPro" id="IPR002716">
    <property type="entry name" value="PIN_dom"/>
</dbReference>
<gene>
    <name evidence="2" type="ORF">CKO31_13650</name>
</gene>
<reference evidence="2 3" key="1">
    <citation type="journal article" date="2020" name="Microorganisms">
        <title>Osmotic Adaptation and Compatible Solute Biosynthesis of Phototrophic Bacteria as Revealed from Genome Analyses.</title>
        <authorList>
            <person name="Imhoff J.F."/>
            <person name="Rahn T."/>
            <person name="Kunzel S."/>
            <person name="Keller A."/>
            <person name="Neulinger S.C."/>
        </authorList>
    </citation>
    <scope>NUCLEOTIDE SEQUENCE [LARGE SCALE GENOMIC DNA]</scope>
    <source>
        <strain evidence="2 3">DSM 6210</strain>
    </source>
</reference>
<evidence type="ECO:0000313" key="2">
    <source>
        <dbReference type="EMBL" id="MBK1631762.1"/>
    </source>
</evidence>
<comment type="caution">
    <text evidence="2">The sequence shown here is derived from an EMBL/GenBank/DDBJ whole genome shotgun (WGS) entry which is preliminary data.</text>
</comment>
<dbReference type="EMBL" id="NRRV01000032">
    <property type="protein sequence ID" value="MBK1631762.1"/>
    <property type="molecule type" value="Genomic_DNA"/>
</dbReference>
<dbReference type="RefSeq" id="WP_200238499.1">
    <property type="nucleotide sequence ID" value="NZ_NRRV01000032.1"/>
</dbReference>
<dbReference type="SUPFAM" id="SSF88723">
    <property type="entry name" value="PIN domain-like"/>
    <property type="match status" value="1"/>
</dbReference>
<dbReference type="PANTHER" id="PTHR36173:SF2">
    <property type="entry name" value="RIBONUCLEASE VAPC16"/>
    <property type="match status" value="1"/>
</dbReference>
<dbReference type="Pfam" id="PF01850">
    <property type="entry name" value="PIN"/>
    <property type="match status" value="1"/>
</dbReference>
<feature type="domain" description="PIN" evidence="1">
    <location>
        <begin position="4"/>
        <end position="124"/>
    </location>
</feature>